<keyword evidence="6" id="KW-0539">Nucleus</keyword>
<gene>
    <name evidence="11" type="primary">utp15</name>
</gene>
<dbReference type="CDD" id="cd00200">
    <property type="entry name" value="WD40"/>
    <property type="match status" value="1"/>
</dbReference>
<dbReference type="OrthoDB" id="431715at2759"/>
<proteinExistence type="predicted"/>
<reference evidence="11" key="1">
    <citation type="submission" date="2025-08" db="UniProtKB">
        <authorList>
            <consortium name="RefSeq"/>
        </authorList>
    </citation>
    <scope>IDENTIFICATION</scope>
</reference>
<evidence type="ECO:0000256" key="8">
    <source>
        <dbReference type="PROSITE-ProRule" id="PRU00221"/>
    </source>
</evidence>
<comment type="function">
    <text evidence="7">Ribosome biogenesis factor. Involved in nucleolar processing of pre-18S ribosomal RNA. Required for optimal pre-ribosomal RNA transcription by RNA polymerase I. Part of the small subunit (SSU) processome, first precursor of the small eukaryotic ribosomal subunit. During the assembly of the SSU processome in the nucleolus, many ribosome biogenesis factors, an RNA chaperone and ribosomal proteins associate with the nascent pre-rRNA and work in concert to generate RNA folding, modifications, rearrangements and cleavage as well as targeted degradation of pre-ribosomal RNA by the RNA exosome.</text>
</comment>
<evidence type="ECO:0000259" key="9">
    <source>
        <dbReference type="Pfam" id="PF09384"/>
    </source>
</evidence>
<comment type="subcellular location">
    <subcellularLocation>
        <location evidence="1">Nucleus</location>
        <location evidence="1">Nucleolus</location>
    </subcellularLocation>
</comment>
<dbReference type="Pfam" id="PF09384">
    <property type="entry name" value="UTP15_C"/>
    <property type="match status" value="1"/>
</dbReference>
<dbReference type="PANTHER" id="PTHR19924">
    <property type="entry name" value="UTP15 U3 SMALL NUCLEOLAR RNA-ASSOCIATED PROTEIN 15 FAMILY MEMBER"/>
    <property type="match status" value="1"/>
</dbReference>
<evidence type="ECO:0000256" key="6">
    <source>
        <dbReference type="ARBA" id="ARBA00023242"/>
    </source>
</evidence>
<dbReference type="CTD" id="84135"/>
<dbReference type="InterPro" id="IPR015943">
    <property type="entry name" value="WD40/YVTN_repeat-like_dom_sf"/>
</dbReference>
<dbReference type="PROSITE" id="PS00678">
    <property type="entry name" value="WD_REPEATS_1"/>
    <property type="match status" value="1"/>
</dbReference>
<dbReference type="Proteomes" id="UP000515152">
    <property type="component" value="Chromosome 3"/>
</dbReference>
<dbReference type="KEGG" id="char:105911258"/>
<dbReference type="GO" id="GO:0045766">
    <property type="term" value="P:positive regulation of angiogenesis"/>
    <property type="evidence" value="ECO:0007669"/>
    <property type="project" value="Ensembl"/>
</dbReference>
<feature type="repeat" description="WD" evidence="8">
    <location>
        <begin position="215"/>
        <end position="257"/>
    </location>
</feature>
<dbReference type="Pfam" id="PF00400">
    <property type="entry name" value="WD40"/>
    <property type="match status" value="4"/>
</dbReference>
<dbReference type="PANTHER" id="PTHR19924:SF26">
    <property type="entry name" value="U3 SMALL NUCLEOLAR RNA-ASSOCIATED PROTEIN 15 HOMOLOG"/>
    <property type="match status" value="1"/>
</dbReference>
<keyword evidence="10" id="KW-1185">Reference proteome</keyword>
<evidence type="ECO:0000313" key="11">
    <source>
        <dbReference type="RefSeq" id="XP_012695497.1"/>
    </source>
</evidence>
<dbReference type="GeneID" id="105911258"/>
<evidence type="ECO:0000256" key="5">
    <source>
        <dbReference type="ARBA" id="ARBA00022737"/>
    </source>
</evidence>
<feature type="repeat" description="WD" evidence="8">
    <location>
        <begin position="173"/>
        <end position="214"/>
    </location>
</feature>
<dbReference type="InterPro" id="IPR019775">
    <property type="entry name" value="WD40_repeat_CS"/>
</dbReference>
<organism evidence="10 11">
    <name type="scientific">Clupea harengus</name>
    <name type="common">Atlantic herring</name>
    <dbReference type="NCBI Taxonomy" id="7950"/>
    <lineage>
        <taxon>Eukaryota</taxon>
        <taxon>Metazoa</taxon>
        <taxon>Chordata</taxon>
        <taxon>Craniata</taxon>
        <taxon>Vertebrata</taxon>
        <taxon>Euteleostomi</taxon>
        <taxon>Actinopterygii</taxon>
        <taxon>Neopterygii</taxon>
        <taxon>Teleostei</taxon>
        <taxon>Clupei</taxon>
        <taxon>Clupeiformes</taxon>
        <taxon>Clupeoidei</taxon>
        <taxon>Clupeidae</taxon>
        <taxon>Clupea</taxon>
    </lineage>
</organism>
<feature type="domain" description="U3 small nucleolar RNA-associated protein 15 C-terminal" evidence="9">
    <location>
        <begin position="398"/>
        <end position="546"/>
    </location>
</feature>
<dbReference type="GO" id="GO:0005730">
    <property type="term" value="C:nucleolus"/>
    <property type="evidence" value="ECO:0007669"/>
    <property type="project" value="UniProtKB-SubCell"/>
</dbReference>
<dbReference type="PROSITE" id="PS50294">
    <property type="entry name" value="WD_REPEATS_REGION"/>
    <property type="match status" value="2"/>
</dbReference>
<dbReference type="RefSeq" id="XP_012695497.1">
    <property type="nucleotide sequence ID" value="XM_012840043.3"/>
</dbReference>
<name>A0A6P3WD08_CLUHA</name>
<dbReference type="SMART" id="SM00320">
    <property type="entry name" value="WD40"/>
    <property type="match status" value="6"/>
</dbReference>
<protein>
    <recommendedName>
        <fullName evidence="2">U3 small nucleolar RNA-associated protein 15 homolog</fullName>
    </recommendedName>
</protein>
<accession>A0A6P3WD08</accession>
<sequence>MKCELDKCPSYRGILNCIFGAASTNNLLCFGSTLKASLRVSVTTPDHIAEVKCQAMASFKPTKIPLVQHLGEKVTEDTRYWKSFKTTVQVKEFGAISKIDFSPLPPHNYAVTASTRVQIYGPHSQEPQRSFTRFKSTAYGGSFRGDGHLLVTGSEEGLIRLFDVGGRVALRQYSGHSKAVRVTSFLSDGFRIASGSDDLTCRVWDVSTEQELLRFSEHTDYIRALATSARSHDLFITGSYDHTVRVYDARLEKCVMSMEHGQPVESVLLYPSDGLLVSTGGRYVKIWDMLKGGQQLVSLKNHHKTVTCVCMSEQSNRLLTGSLDRHVKVYNSSYKVVHSFENAASILSMAISPDDGVLAVGMTNGVLSVRHRKSSMEKQEADRKRRAPAYRVFVKGRNYIPKQDDFLVKKSAALQYLSKHDKHLKSFSVTKALDSALEMSMRKRKPEVCVGVLQELERRGTLKNALSGRDEKSLVQLQRFLLKFITDPQFSPILQKVADMLIDIYQAVVCESVVVERLFQELLDCVSREVDYQRDLMQVLGMLDTLFASSTPCSRVMTSLSPASRVTTSLSPASLMTAPLAEPQMQPA</sequence>
<keyword evidence="4 8" id="KW-0853">WD repeat</keyword>
<evidence type="ECO:0000256" key="4">
    <source>
        <dbReference type="ARBA" id="ARBA00022574"/>
    </source>
</evidence>
<evidence type="ECO:0000256" key="1">
    <source>
        <dbReference type="ARBA" id="ARBA00004604"/>
    </source>
</evidence>
<dbReference type="InterPro" id="IPR036322">
    <property type="entry name" value="WD40_repeat_dom_sf"/>
</dbReference>
<dbReference type="GO" id="GO:0045943">
    <property type="term" value="P:positive regulation of transcription by RNA polymerase I"/>
    <property type="evidence" value="ECO:0007669"/>
    <property type="project" value="TreeGrafter"/>
</dbReference>
<dbReference type="AlphaFoldDB" id="A0A6P3WD08"/>
<evidence type="ECO:0000256" key="7">
    <source>
        <dbReference type="ARBA" id="ARBA00045437"/>
    </source>
</evidence>
<dbReference type="SUPFAM" id="SSF50978">
    <property type="entry name" value="WD40 repeat-like"/>
    <property type="match status" value="1"/>
</dbReference>
<dbReference type="Gene3D" id="2.130.10.10">
    <property type="entry name" value="YVTN repeat-like/Quinoprotein amine dehydrogenase"/>
    <property type="match status" value="2"/>
</dbReference>
<dbReference type="InterPro" id="IPR001680">
    <property type="entry name" value="WD40_rpt"/>
</dbReference>
<dbReference type="GO" id="GO:0006364">
    <property type="term" value="P:rRNA processing"/>
    <property type="evidence" value="ECO:0007669"/>
    <property type="project" value="UniProtKB-KW"/>
</dbReference>
<evidence type="ECO:0000256" key="2">
    <source>
        <dbReference type="ARBA" id="ARBA00018260"/>
    </source>
</evidence>
<keyword evidence="3" id="KW-0698">rRNA processing</keyword>
<keyword evidence="5" id="KW-0677">Repeat</keyword>
<feature type="repeat" description="WD" evidence="8">
    <location>
        <begin position="299"/>
        <end position="331"/>
    </location>
</feature>
<evidence type="ECO:0000256" key="3">
    <source>
        <dbReference type="ARBA" id="ARBA00022552"/>
    </source>
</evidence>
<dbReference type="PROSITE" id="PS50082">
    <property type="entry name" value="WD_REPEATS_2"/>
    <property type="match status" value="3"/>
</dbReference>
<evidence type="ECO:0000313" key="10">
    <source>
        <dbReference type="Proteomes" id="UP000515152"/>
    </source>
</evidence>
<dbReference type="InterPro" id="IPR018983">
    <property type="entry name" value="U3_snoRNA-assocProt_15_C"/>
</dbReference>